<dbReference type="Gene3D" id="3.40.50.720">
    <property type="entry name" value="NAD(P)-binding Rossmann-like Domain"/>
    <property type="match status" value="1"/>
</dbReference>
<dbReference type="PROSITE" id="PS00061">
    <property type="entry name" value="ADH_SHORT"/>
    <property type="match status" value="1"/>
</dbReference>
<name>A0A652YZ93_NOCGL</name>
<proteinExistence type="inferred from homology"/>
<evidence type="ECO:0000313" key="3">
    <source>
        <dbReference type="EMBL" id="TYQ08790.1"/>
    </source>
</evidence>
<keyword evidence="2" id="KW-0560">Oxidoreductase</keyword>
<reference evidence="3" key="1">
    <citation type="submission" date="2019-07" db="EMBL/GenBank/DDBJ databases">
        <title>Genomic Encyclopedia of Type Strains, Phase IV (KMG-IV): sequencing the most valuable type-strain genomes for metagenomic binning, comparative biology and taxonomic classification.</title>
        <authorList>
            <person name="Goeker M."/>
        </authorList>
    </citation>
    <scope>NUCLEOTIDE SEQUENCE</scope>
    <source>
        <strain evidence="3">DSM 44596</strain>
    </source>
</reference>
<dbReference type="AlphaFoldDB" id="A0A652YZ93"/>
<dbReference type="FunFam" id="3.40.50.720:FF:000084">
    <property type="entry name" value="Short-chain dehydrogenase reductase"/>
    <property type="match status" value="1"/>
</dbReference>
<dbReference type="PANTHER" id="PTHR42760">
    <property type="entry name" value="SHORT-CHAIN DEHYDROGENASES/REDUCTASES FAMILY MEMBER"/>
    <property type="match status" value="1"/>
</dbReference>
<dbReference type="InterPro" id="IPR020904">
    <property type="entry name" value="Sc_DH/Rdtase_CS"/>
</dbReference>
<sequence length="258" mass="27163">MTTHRDTAARMFGLDDRVAIVTGASSGLGAAIAEALASLGARVAVVARRRDKLAELAERINGTAIECDLSEAGQVGSVVPAVVESLGPPEILINAAGSMFTYERAESEPLDAVRKTLDLNLIAPFLLAQATFPHMQSIGRGTVVNISSISGRVGIPGIPQASYAASKAGLSGLTAELAIQWARHSIRVNTVAPGFFRSEITDQLYTDDRSAEYLRRNTPLPHEGTPHDVVGSVLWLASDAGSYVTGQTIVVDGGWTAR</sequence>
<dbReference type="Pfam" id="PF13561">
    <property type="entry name" value="adh_short_C2"/>
    <property type="match status" value="1"/>
</dbReference>
<dbReference type="InterPro" id="IPR002347">
    <property type="entry name" value="SDR_fam"/>
</dbReference>
<dbReference type="PRINTS" id="PR00081">
    <property type="entry name" value="GDHRDH"/>
</dbReference>
<organism evidence="3">
    <name type="scientific">Nocardia globerula</name>
    <dbReference type="NCBI Taxonomy" id="1818"/>
    <lineage>
        <taxon>Bacteria</taxon>
        <taxon>Bacillati</taxon>
        <taxon>Actinomycetota</taxon>
        <taxon>Actinomycetes</taxon>
        <taxon>Mycobacteriales</taxon>
        <taxon>Nocardiaceae</taxon>
        <taxon>Nocardia</taxon>
    </lineage>
</organism>
<dbReference type="PANTHER" id="PTHR42760:SF135">
    <property type="entry name" value="BLL7886 PROTEIN"/>
    <property type="match status" value="1"/>
</dbReference>
<evidence type="ECO:0000256" key="2">
    <source>
        <dbReference type="ARBA" id="ARBA00023002"/>
    </source>
</evidence>
<comment type="caution">
    <text evidence="3">The sequence shown here is derived from an EMBL/GenBank/DDBJ whole genome shotgun (WGS) entry which is preliminary data.</text>
</comment>
<protein>
    <submittedName>
        <fullName evidence="3">NAD(P)-dependent dehydrogenase (Short-subunit alcohol dehydrogenase family)</fullName>
    </submittedName>
</protein>
<gene>
    <name evidence="3" type="ORF">FNL38_1011167</name>
</gene>
<dbReference type="SUPFAM" id="SSF51735">
    <property type="entry name" value="NAD(P)-binding Rossmann-fold domains"/>
    <property type="match status" value="1"/>
</dbReference>
<evidence type="ECO:0000256" key="1">
    <source>
        <dbReference type="ARBA" id="ARBA00006484"/>
    </source>
</evidence>
<dbReference type="PRINTS" id="PR00080">
    <property type="entry name" value="SDRFAMILY"/>
</dbReference>
<dbReference type="GO" id="GO:0016616">
    <property type="term" value="F:oxidoreductase activity, acting on the CH-OH group of donors, NAD or NADP as acceptor"/>
    <property type="evidence" value="ECO:0007669"/>
    <property type="project" value="TreeGrafter"/>
</dbReference>
<accession>A0A652YZ93</accession>
<dbReference type="EMBL" id="VNIQ01000001">
    <property type="protein sequence ID" value="TYQ08790.1"/>
    <property type="molecule type" value="Genomic_DNA"/>
</dbReference>
<dbReference type="GO" id="GO:0030497">
    <property type="term" value="P:fatty acid elongation"/>
    <property type="evidence" value="ECO:0007669"/>
    <property type="project" value="TreeGrafter"/>
</dbReference>
<comment type="similarity">
    <text evidence="1">Belongs to the short-chain dehydrogenases/reductases (SDR) family.</text>
</comment>
<dbReference type="InterPro" id="IPR036291">
    <property type="entry name" value="NAD(P)-bd_dom_sf"/>
</dbReference>